<dbReference type="InterPro" id="IPR049945">
    <property type="entry name" value="AAA_22"/>
</dbReference>
<name>A0A511AID0_9MICO</name>
<accession>A0A511AID0</accession>
<dbReference type="GO" id="GO:0016887">
    <property type="term" value="F:ATP hydrolysis activity"/>
    <property type="evidence" value="ECO:0007669"/>
    <property type="project" value="InterPro"/>
</dbReference>
<dbReference type="EMBL" id="BJUW01000023">
    <property type="protein sequence ID" value="GEK87908.1"/>
    <property type="molecule type" value="Genomic_DNA"/>
</dbReference>
<proteinExistence type="predicted"/>
<dbReference type="Proteomes" id="UP000321225">
    <property type="component" value="Unassembled WGS sequence"/>
</dbReference>
<dbReference type="Pfam" id="PF13401">
    <property type="entry name" value="AAA_22"/>
    <property type="match status" value="1"/>
</dbReference>
<evidence type="ECO:0000256" key="1">
    <source>
        <dbReference type="SAM" id="MobiDB-lite"/>
    </source>
</evidence>
<comment type="caution">
    <text evidence="3">The sequence shown here is derived from an EMBL/GenBank/DDBJ whole genome shotgun (WGS) entry which is preliminary data.</text>
</comment>
<protein>
    <recommendedName>
        <fullName evidence="2">ORC1/DEAH AAA+ ATPase domain-containing protein</fullName>
    </recommendedName>
</protein>
<organism evidence="3 4">
    <name type="scientific">Microbacterium aerolatum</name>
    <dbReference type="NCBI Taxonomy" id="153731"/>
    <lineage>
        <taxon>Bacteria</taxon>
        <taxon>Bacillati</taxon>
        <taxon>Actinomycetota</taxon>
        <taxon>Actinomycetes</taxon>
        <taxon>Micrococcales</taxon>
        <taxon>Microbacteriaceae</taxon>
        <taxon>Microbacterium</taxon>
    </lineage>
</organism>
<reference evidence="3 4" key="1">
    <citation type="submission" date="2019-07" db="EMBL/GenBank/DDBJ databases">
        <title>Whole genome shotgun sequence of Microbacterium aerolatum NBRC 103071.</title>
        <authorList>
            <person name="Hosoyama A."/>
            <person name="Uohara A."/>
            <person name="Ohji S."/>
            <person name="Ichikawa N."/>
        </authorList>
    </citation>
    <scope>NUCLEOTIDE SEQUENCE [LARGE SCALE GENOMIC DNA]</scope>
    <source>
        <strain evidence="3 4">NBRC 103071</strain>
    </source>
</reference>
<dbReference type="InterPro" id="IPR027417">
    <property type="entry name" value="P-loop_NTPase"/>
</dbReference>
<dbReference type="RefSeq" id="WP_147040966.1">
    <property type="nucleotide sequence ID" value="NZ_BJUW01000023.1"/>
</dbReference>
<sequence>MTSAQPLRGSFSTYESWSHFTEREARTIPERLTTPQVVGLSDSARVDYDRRRREWHANIVLRSEQVDRLHQDLLDIVDSNQQDSDRVKSAAAIDAPPTMGKTTALRMFGRDFHRRRVAEAGEYLDPDTQTTKHIPVCHVTLAGKPTIKALHQMLLGFYAHPSVRSELRQSLTLSRDLARAAADCIARHDTRLVIIDDLHFLNMRTNDSVHVANQLKWLANEYDAAFVFAGVALRESGLLKEGRSGEDAALAQTFRRWTVLGMNIFSLQTQTDKREWARLMGSLDKAVVLSNGHDRMIQDLATYIFVRTGGNIGSLMDLIRRGTTRAIRTGDEKLDRALLDTIRLDEGAESGRADREKKFDRKLKRELDDGSTEEAAR</sequence>
<gene>
    <name evidence="3" type="ORF">MAE01_30840</name>
</gene>
<evidence type="ECO:0000313" key="3">
    <source>
        <dbReference type="EMBL" id="GEK87908.1"/>
    </source>
</evidence>
<evidence type="ECO:0000259" key="2">
    <source>
        <dbReference type="Pfam" id="PF13401"/>
    </source>
</evidence>
<feature type="region of interest" description="Disordered" evidence="1">
    <location>
        <begin position="349"/>
        <end position="377"/>
    </location>
</feature>
<dbReference type="AlphaFoldDB" id="A0A511AID0"/>
<keyword evidence="4" id="KW-1185">Reference proteome</keyword>
<feature type="domain" description="ORC1/DEAH AAA+ ATPase" evidence="2">
    <location>
        <begin position="89"/>
        <end position="231"/>
    </location>
</feature>
<dbReference type="SUPFAM" id="SSF52540">
    <property type="entry name" value="P-loop containing nucleoside triphosphate hydrolases"/>
    <property type="match status" value="1"/>
</dbReference>
<evidence type="ECO:0000313" key="4">
    <source>
        <dbReference type="Proteomes" id="UP000321225"/>
    </source>
</evidence>
<dbReference type="OrthoDB" id="3337229at2"/>